<organism evidence="1 2">
    <name type="scientific">Salix udensis</name>
    <dbReference type="NCBI Taxonomy" id="889485"/>
    <lineage>
        <taxon>Eukaryota</taxon>
        <taxon>Viridiplantae</taxon>
        <taxon>Streptophyta</taxon>
        <taxon>Embryophyta</taxon>
        <taxon>Tracheophyta</taxon>
        <taxon>Spermatophyta</taxon>
        <taxon>Magnoliopsida</taxon>
        <taxon>eudicotyledons</taxon>
        <taxon>Gunneridae</taxon>
        <taxon>Pentapetalae</taxon>
        <taxon>rosids</taxon>
        <taxon>fabids</taxon>
        <taxon>Malpighiales</taxon>
        <taxon>Salicaceae</taxon>
        <taxon>Saliceae</taxon>
        <taxon>Salix</taxon>
    </lineage>
</organism>
<proteinExistence type="predicted"/>
<dbReference type="AlphaFoldDB" id="A0AAD6KJG3"/>
<comment type="caution">
    <text evidence="1">The sequence shown here is derived from an EMBL/GenBank/DDBJ whole genome shotgun (WGS) entry which is preliminary data.</text>
</comment>
<dbReference type="Proteomes" id="UP001162972">
    <property type="component" value="Chromosome 16"/>
</dbReference>
<gene>
    <name evidence="1" type="ORF">OIU84_025390</name>
</gene>
<reference evidence="1 2" key="1">
    <citation type="journal article" date="2023" name="Int. J. Mol. Sci.">
        <title>De Novo Assembly and Annotation of 11 Diverse Shrub Willow (Salix) Genomes Reveals Novel Gene Organization in Sex-Linked Regions.</title>
        <authorList>
            <person name="Hyden B."/>
            <person name="Feng K."/>
            <person name="Yates T.B."/>
            <person name="Jawdy S."/>
            <person name="Cereghino C."/>
            <person name="Smart L.B."/>
            <person name="Muchero W."/>
        </authorList>
    </citation>
    <scope>NUCLEOTIDE SEQUENCE [LARGE SCALE GENOMIC DNA]</scope>
    <source>
        <tissue evidence="1">Shoot tip</tissue>
    </source>
</reference>
<keyword evidence="2" id="KW-1185">Reference proteome</keyword>
<name>A0AAD6KJG3_9ROSI</name>
<evidence type="ECO:0000313" key="2">
    <source>
        <dbReference type="Proteomes" id="UP001162972"/>
    </source>
</evidence>
<evidence type="ECO:0000313" key="1">
    <source>
        <dbReference type="EMBL" id="KAJ6424599.1"/>
    </source>
</evidence>
<protein>
    <submittedName>
        <fullName evidence="1">Uncharacterized protein</fullName>
    </submittedName>
</protein>
<dbReference type="EMBL" id="JAPFFJ010000006">
    <property type="protein sequence ID" value="KAJ6424599.1"/>
    <property type="molecule type" value="Genomic_DNA"/>
</dbReference>
<accession>A0AAD6KJG3</accession>
<sequence>MNCRGGQKERVILTLPGETLTSQTPLLICKQWIPVEGNIIHEQPIFGDVLFWNEESREQKEWSKNCAGVYILDFASSSVLIISIANSRAFSCNGIWNPNLVKVFSSDSRLPLCTTDAKGIDSRGVSFFAYVSWIAGPV</sequence>